<evidence type="ECO:0000256" key="3">
    <source>
        <dbReference type="ARBA" id="ARBA00022538"/>
    </source>
</evidence>
<dbReference type="NCBIfam" id="TIGR00681">
    <property type="entry name" value="kdpC"/>
    <property type="match status" value="1"/>
</dbReference>
<keyword evidence="1 11" id="KW-0813">Transport</keyword>
<keyword evidence="10 11" id="KW-0472">Membrane</keyword>
<keyword evidence="8 11" id="KW-1133">Transmembrane helix</keyword>
<dbReference type="PANTHER" id="PTHR30042:SF2">
    <property type="entry name" value="POTASSIUM-TRANSPORTING ATPASE KDPC SUBUNIT"/>
    <property type="match status" value="1"/>
</dbReference>
<evidence type="ECO:0000256" key="10">
    <source>
        <dbReference type="ARBA" id="ARBA00023136"/>
    </source>
</evidence>
<name>A0ABX0VI98_9HYPH</name>
<evidence type="ECO:0000256" key="2">
    <source>
        <dbReference type="ARBA" id="ARBA00022475"/>
    </source>
</evidence>
<reference evidence="13 14" key="1">
    <citation type="submission" date="2020-03" db="EMBL/GenBank/DDBJ databases">
        <title>The genome sequence of Microvirga sp. c23x22.</title>
        <authorList>
            <person name="Zhang X."/>
        </authorList>
    </citation>
    <scope>NUCLEOTIDE SEQUENCE [LARGE SCALE GENOMIC DNA]</scope>
    <source>
        <strain evidence="14">c23x22</strain>
    </source>
</reference>
<feature type="region of interest" description="Disordered" evidence="12">
    <location>
        <begin position="66"/>
        <end position="102"/>
    </location>
</feature>
<dbReference type="HAMAP" id="MF_00276">
    <property type="entry name" value="KdpC"/>
    <property type="match status" value="1"/>
</dbReference>
<evidence type="ECO:0000313" key="13">
    <source>
        <dbReference type="EMBL" id="NIX78252.1"/>
    </source>
</evidence>
<keyword evidence="7 11" id="KW-0630">Potassium</keyword>
<dbReference type="PIRSF" id="PIRSF001296">
    <property type="entry name" value="K_ATPase_KdpC"/>
    <property type="match status" value="1"/>
</dbReference>
<evidence type="ECO:0000256" key="8">
    <source>
        <dbReference type="ARBA" id="ARBA00022989"/>
    </source>
</evidence>
<dbReference type="Pfam" id="PF02669">
    <property type="entry name" value="KdpC"/>
    <property type="match status" value="1"/>
</dbReference>
<dbReference type="RefSeq" id="WP_167674165.1">
    <property type="nucleotide sequence ID" value="NZ_JAATJS010000007.1"/>
</dbReference>
<evidence type="ECO:0000256" key="5">
    <source>
        <dbReference type="ARBA" id="ARBA00022741"/>
    </source>
</evidence>
<proteinExistence type="inferred from homology"/>
<keyword evidence="6 11" id="KW-0067">ATP-binding</keyword>
<keyword evidence="3 11" id="KW-0633">Potassium transport</keyword>
<keyword evidence="5 11" id="KW-0547">Nucleotide-binding</keyword>
<dbReference type="NCBIfam" id="NF001454">
    <property type="entry name" value="PRK00315.1"/>
    <property type="match status" value="1"/>
</dbReference>
<evidence type="ECO:0000256" key="6">
    <source>
        <dbReference type="ARBA" id="ARBA00022840"/>
    </source>
</evidence>
<gene>
    <name evidence="11 13" type="primary">kdpC</name>
    <name evidence="13" type="ORF">HB375_16790</name>
</gene>
<keyword evidence="4 11" id="KW-0812">Transmembrane</keyword>
<evidence type="ECO:0000256" key="9">
    <source>
        <dbReference type="ARBA" id="ARBA00023065"/>
    </source>
</evidence>
<comment type="subcellular location">
    <subcellularLocation>
        <location evidence="11">Cell membrane</location>
        <topology evidence="11">Single-pass membrane protein</topology>
    </subcellularLocation>
</comment>
<evidence type="ECO:0000256" key="1">
    <source>
        <dbReference type="ARBA" id="ARBA00022448"/>
    </source>
</evidence>
<evidence type="ECO:0000256" key="4">
    <source>
        <dbReference type="ARBA" id="ARBA00022692"/>
    </source>
</evidence>
<dbReference type="PANTHER" id="PTHR30042">
    <property type="entry name" value="POTASSIUM-TRANSPORTING ATPASE C CHAIN"/>
    <property type="match status" value="1"/>
</dbReference>
<evidence type="ECO:0000256" key="12">
    <source>
        <dbReference type="SAM" id="MobiDB-lite"/>
    </source>
</evidence>
<dbReference type="InterPro" id="IPR003820">
    <property type="entry name" value="KdpC"/>
</dbReference>
<comment type="similarity">
    <text evidence="11">Belongs to the KdpC family.</text>
</comment>
<organism evidence="13 14">
    <name type="scientific">Microvirga terricola</name>
    <dbReference type="NCBI Taxonomy" id="2719797"/>
    <lineage>
        <taxon>Bacteria</taxon>
        <taxon>Pseudomonadati</taxon>
        <taxon>Pseudomonadota</taxon>
        <taxon>Alphaproteobacteria</taxon>
        <taxon>Hyphomicrobiales</taxon>
        <taxon>Methylobacteriaceae</taxon>
        <taxon>Microvirga</taxon>
    </lineage>
</organism>
<dbReference type="Proteomes" id="UP000707352">
    <property type="component" value="Unassembled WGS sequence"/>
</dbReference>
<dbReference type="EMBL" id="JAATJS010000007">
    <property type="protein sequence ID" value="NIX78252.1"/>
    <property type="molecule type" value="Genomic_DNA"/>
</dbReference>
<keyword evidence="2 11" id="KW-1003">Cell membrane</keyword>
<protein>
    <recommendedName>
        <fullName evidence="11">Potassium-transporting ATPase KdpC subunit</fullName>
    </recommendedName>
    <alternativeName>
        <fullName evidence="11">ATP phosphohydrolase [potassium-transporting] C chain</fullName>
    </alternativeName>
    <alternativeName>
        <fullName evidence="11">Potassium-binding and translocating subunit C</fullName>
    </alternativeName>
    <alternativeName>
        <fullName evidence="11">Potassium-translocating ATPase C chain</fullName>
    </alternativeName>
</protein>
<comment type="function">
    <text evidence="11">Part of the high-affinity ATP-driven potassium transport (or Kdp) system, which catalyzes the hydrolysis of ATP coupled with the electrogenic transport of potassium into the cytoplasm. This subunit acts as a catalytic chaperone that increases the ATP-binding affinity of the ATP-hydrolyzing subunit KdpB by the formation of a transient KdpB/KdpC/ATP ternary complex.</text>
</comment>
<keyword evidence="14" id="KW-1185">Reference proteome</keyword>
<evidence type="ECO:0000256" key="7">
    <source>
        <dbReference type="ARBA" id="ARBA00022958"/>
    </source>
</evidence>
<evidence type="ECO:0000313" key="14">
    <source>
        <dbReference type="Proteomes" id="UP000707352"/>
    </source>
</evidence>
<sequence length="199" mass="20716">MSHLRPALVLVVLFTIVTGLAYPLAVTGIGQSLFPAEANGSLVTVNGRVVGSDLIGQNFTSDRYLWPRPSATTAPDPQDPSKAIDAPYNAAASGGSNLGPTSQKLAERLTASAEGWRAAKMPQPIPGDAITTSGSGLDPDVSPAYALAQVPRIAAARDVPEAAVRHVIDRLVEGRTFGFLGEPRVNVLKANQALDEIGP</sequence>
<comment type="caution">
    <text evidence="13">The sequence shown here is derived from an EMBL/GenBank/DDBJ whole genome shotgun (WGS) entry which is preliminary data.</text>
</comment>
<keyword evidence="9 11" id="KW-0406">Ion transport</keyword>
<evidence type="ECO:0000256" key="11">
    <source>
        <dbReference type="HAMAP-Rule" id="MF_00276"/>
    </source>
</evidence>
<comment type="subunit">
    <text evidence="11">The system is composed of three essential subunits: KdpA, KdpB and KdpC.</text>
</comment>
<accession>A0ABX0VI98</accession>